<dbReference type="PANTHER" id="PTHR38340:SF1">
    <property type="entry name" value="S-LAYER PROTEIN"/>
    <property type="match status" value="1"/>
</dbReference>
<dbReference type="PROSITE" id="PS00330">
    <property type="entry name" value="HEMOLYSIN_CALCIUM"/>
    <property type="match status" value="8"/>
</dbReference>
<reference evidence="9 10" key="1">
    <citation type="submission" date="2023-05" db="EMBL/GenBank/DDBJ databases">
        <title>Sedimentitalea sp. nov. JM2-8.</title>
        <authorList>
            <person name="Huang J."/>
        </authorList>
    </citation>
    <scope>NUCLEOTIDE SEQUENCE [LARGE SCALE GENOMIC DNA]</scope>
    <source>
        <strain evidence="9 10">JM2-8</strain>
    </source>
</reference>
<dbReference type="InterPro" id="IPR011049">
    <property type="entry name" value="Serralysin-like_metalloprot_C"/>
</dbReference>
<evidence type="ECO:0000256" key="1">
    <source>
        <dbReference type="ARBA" id="ARBA00004370"/>
    </source>
</evidence>
<gene>
    <name evidence="9" type="ORF">QO034_10625</name>
</gene>
<dbReference type="RefSeq" id="WP_284485506.1">
    <property type="nucleotide sequence ID" value="NZ_JASNJE010000010.1"/>
</dbReference>
<comment type="subcellular location">
    <subcellularLocation>
        <location evidence="1">Membrane</location>
    </subcellularLocation>
    <subcellularLocation>
        <location evidence="2">Secreted</location>
    </subcellularLocation>
</comment>
<comment type="caution">
    <text evidence="9">The sequence shown here is derived from an EMBL/GenBank/DDBJ whole genome shotgun (WGS) entry which is preliminary data.</text>
</comment>
<evidence type="ECO:0000256" key="8">
    <source>
        <dbReference type="SAM" id="MobiDB-lite"/>
    </source>
</evidence>
<name>A0ABT7FF09_9RHOB</name>
<dbReference type="InterPro" id="IPR018511">
    <property type="entry name" value="Hemolysin-typ_Ca-bd_CS"/>
</dbReference>
<dbReference type="Proteomes" id="UP001227126">
    <property type="component" value="Unassembled WGS sequence"/>
</dbReference>
<evidence type="ECO:0000313" key="10">
    <source>
        <dbReference type="Proteomes" id="UP001227126"/>
    </source>
</evidence>
<feature type="region of interest" description="Disordered" evidence="8">
    <location>
        <begin position="1060"/>
        <end position="1096"/>
    </location>
</feature>
<keyword evidence="7" id="KW-0472">Membrane</keyword>
<dbReference type="Pfam" id="PF00353">
    <property type="entry name" value="HemolysinCabind"/>
    <property type="match status" value="8"/>
</dbReference>
<evidence type="ECO:0000313" key="9">
    <source>
        <dbReference type="EMBL" id="MDK3073565.1"/>
    </source>
</evidence>
<dbReference type="InterPro" id="IPR003995">
    <property type="entry name" value="RTX_toxin_determinant-A"/>
</dbReference>
<keyword evidence="10" id="KW-1185">Reference proteome</keyword>
<dbReference type="EMBL" id="JASNJE010000010">
    <property type="protein sequence ID" value="MDK3073565.1"/>
    <property type="molecule type" value="Genomic_DNA"/>
</dbReference>
<keyword evidence="6" id="KW-0843">Virulence</keyword>
<evidence type="ECO:0000256" key="3">
    <source>
        <dbReference type="ARBA" id="ARBA00022525"/>
    </source>
</evidence>
<evidence type="ECO:0000256" key="4">
    <source>
        <dbReference type="ARBA" id="ARBA00022656"/>
    </source>
</evidence>
<keyword evidence="5" id="KW-0677">Repeat</keyword>
<dbReference type="Gene3D" id="2.150.10.10">
    <property type="entry name" value="Serralysin-like metalloprotease, C-terminal"/>
    <property type="match status" value="5"/>
</dbReference>
<feature type="region of interest" description="Disordered" evidence="8">
    <location>
        <begin position="1124"/>
        <end position="1146"/>
    </location>
</feature>
<accession>A0ABT7FF09</accession>
<evidence type="ECO:0000256" key="7">
    <source>
        <dbReference type="ARBA" id="ARBA00023136"/>
    </source>
</evidence>
<protein>
    <submittedName>
        <fullName evidence="9">Calcium-binding protein</fullName>
    </submittedName>
</protein>
<dbReference type="PRINTS" id="PR01488">
    <property type="entry name" value="RTXTOXINA"/>
</dbReference>
<dbReference type="SUPFAM" id="SSF51120">
    <property type="entry name" value="beta-Roll"/>
    <property type="match status" value="6"/>
</dbReference>
<sequence length="1146" mass="119722">MGNNPYLIDSSDDAPNNGIAPHGDHWVIYHLPTDFYGNSGFDSYHFNRPIDGANHWDYYVSPVPDAVMDDAIHGSDNRSDFLFGGWGDDDLLGRGEPDILVGGDGSDTITGGHGSDAIYGDWTNMPSVNVRDPRADDEIQAKTEWLAPPYNPYLTDGSFITCDDGDNRNQDLSLTGDDVIYGGRGSDLIVAGPGNDQISAGPHGISGDPYTDDVSGGPGRDAFLLQYDGDGSEGGAYWSSLSGSDIAGSAANAMVKSAVNTLGKAALNAAEAETALTSTSSAMLFGPLGAVGGALAAAGIEYLLDMGKAETLKTNEDVLVIRDFNPSEDALFLPMEDGVSLIATPTFYANSPVTGLNISGWAISITNGNDGAVFTEVFLDPDYFAAINISGGSSALAVTALDNVLSTGVTIDSDGYVVSASQPDALDPFGDVDPAPPAYTAQEGTFTHVWGAYSAVSIVQPAASNGIHVGGTVWGDLLTANAVAFLPEVYDTYRNDGLNSVTQTAAYIRGFDGDDLIYGGAASDALFGDEGDDLIYSFEGATNSGGSIPESLSGGEGHDRLYGLSGTQIFDGGPGSDVMDGGAGEDTATYADAAQGVRVDLGTGYGYDGPTAVQVIGEYGGVSVSDEPVTVSLGRSYVDPVVILSPPGWAGEDLGVARITEVTSDSFTVYIQEAAYDDGAHRFEDLDYIVVERGAWELGDGTILAAGEVATNQVAWDDFSTIVYSTLFDEAPAVVSQLQSEVDSSTMAATRQRALTNGDFDVGIQMTQINKERDSAESVGYLAVEQGVGTTDGIGFEAFVTGEDYASNWKTLDFEGDYSDLGAAAARFFGTVSTREGADPVFLRRDNATSDGIDVLLQEDTSQDSETSHGTEALSYISLGGRDGVLTGIVAPDRLFDIENLIGSAHDDHLAGDEGDNELTGGDGDDVFVATYGDDTITDFAAGDVIDLSQDWTAYESFDELEISGPVSTGNGFVYSISLAAGSDVSTLSVMTAPQYNWTAADFVFIEPGATLIGEEDEHDLIVAGNSDNSVYGLGGHDTLSGGGGADSLYGGRGDDTLYGGRGDDTLHGGRGDDVIRGGRRDDMLDGGRRDDTLYGGRGDDVLHGGRGDDALYGGRGDDTLFGGRRDDTLYGGGRSRSVHLRKGRR</sequence>
<organism evidence="9 10">
    <name type="scientific">Sedimentitalea xiamensis</name>
    <dbReference type="NCBI Taxonomy" id="3050037"/>
    <lineage>
        <taxon>Bacteria</taxon>
        <taxon>Pseudomonadati</taxon>
        <taxon>Pseudomonadota</taxon>
        <taxon>Alphaproteobacteria</taxon>
        <taxon>Rhodobacterales</taxon>
        <taxon>Paracoccaceae</taxon>
        <taxon>Sedimentitalea</taxon>
    </lineage>
</organism>
<dbReference type="PANTHER" id="PTHR38340">
    <property type="entry name" value="S-LAYER PROTEIN"/>
    <property type="match status" value="1"/>
</dbReference>
<evidence type="ECO:0000256" key="6">
    <source>
        <dbReference type="ARBA" id="ARBA00023026"/>
    </source>
</evidence>
<dbReference type="InterPro" id="IPR001343">
    <property type="entry name" value="Hemolysn_Ca-bd"/>
</dbReference>
<feature type="compositionally biased region" description="Basic residues" evidence="8">
    <location>
        <begin position="1137"/>
        <end position="1146"/>
    </location>
</feature>
<feature type="compositionally biased region" description="Basic and acidic residues" evidence="8">
    <location>
        <begin position="1062"/>
        <end position="1096"/>
    </location>
</feature>
<keyword evidence="3" id="KW-0964">Secreted</keyword>
<keyword evidence="4" id="KW-0800">Toxin</keyword>
<dbReference type="InterPro" id="IPR050557">
    <property type="entry name" value="RTX_toxin/Mannuronan_C5-epim"/>
</dbReference>
<evidence type="ECO:0000256" key="5">
    <source>
        <dbReference type="ARBA" id="ARBA00022737"/>
    </source>
</evidence>
<proteinExistence type="predicted"/>
<dbReference type="PRINTS" id="PR00313">
    <property type="entry name" value="CABNDNGRPT"/>
</dbReference>
<evidence type="ECO:0000256" key="2">
    <source>
        <dbReference type="ARBA" id="ARBA00004613"/>
    </source>
</evidence>